<proteinExistence type="predicted"/>
<evidence type="ECO:0008006" key="4">
    <source>
        <dbReference type="Google" id="ProtNLM"/>
    </source>
</evidence>
<evidence type="ECO:0000313" key="2">
    <source>
        <dbReference type="EMBL" id="MBL0385925.1"/>
    </source>
</evidence>
<accession>A0ABS1J6W4</accession>
<evidence type="ECO:0000256" key="1">
    <source>
        <dbReference type="SAM" id="MobiDB-lite"/>
    </source>
</evidence>
<dbReference type="RefSeq" id="WP_201631507.1">
    <property type="nucleotide sequence ID" value="NZ_JAEQNB010000001.1"/>
</dbReference>
<protein>
    <recommendedName>
        <fullName evidence="4">Replicative DNA helicase</fullName>
    </recommendedName>
</protein>
<feature type="region of interest" description="Disordered" evidence="1">
    <location>
        <begin position="357"/>
        <end position="376"/>
    </location>
</feature>
<keyword evidence="3" id="KW-1185">Reference proteome</keyword>
<dbReference type="Proteomes" id="UP000602284">
    <property type="component" value="Unassembled WGS sequence"/>
</dbReference>
<gene>
    <name evidence="2" type="ORF">JJB07_04605</name>
</gene>
<sequence length="517" mass="60969">MHDALTGFRDRMKNIAGFWPLFRLRELRKYQEFDLLALGLGVLLLILEHMLIGRVECDHGDVARFLRESIHEAYGQEITEEESRELASYLLSQLRNDGRAFEFPYRNLETREDDRHLFHLIENGTYHVASGQIRFKLSDVGLDLLFKTREMYKELRISISQMLLRQQIEKGVFEDALHTVETLGLDVRQLREEIERMKMGIKRDVSQFSLTKYEAMLSLIREQFDKERQMFEELNNLIRDTRSNYEMKGSGEREEMALNRLVEVSQRLNQVQNLHNKLLVDKLDLQELVLESLEEGIVSGFRSKVNFEREFLDPLVQNGVQLENVRRLIEPLMSLNIRKRFNVHKAFASQPVQKIVEEKQSDTPDVPTDEWQPSQEDPKVKLKNIRDARYKDYLRMIFEPLVSNQTFNLHDILQALEPQKLYDVVNARDFYPFLVQLHQMSPINFRLDAETKAKILDSDETNLPYLLVQLLNEQPEFEVLGTVLVEVEHNGERSLRLADEEAWTVSNFRFYKEGLYV</sequence>
<evidence type="ECO:0000313" key="3">
    <source>
        <dbReference type="Proteomes" id="UP000602284"/>
    </source>
</evidence>
<dbReference type="EMBL" id="JAEQNB010000001">
    <property type="protein sequence ID" value="MBL0385925.1"/>
    <property type="molecule type" value="Genomic_DNA"/>
</dbReference>
<reference evidence="2 3" key="1">
    <citation type="submission" date="2021-01" db="EMBL/GenBank/DDBJ databases">
        <title>Tumebacillus sp. strain ITR2 16S ribosomal RNA gene Genome sequencing and assembly.</title>
        <authorList>
            <person name="Kang M."/>
        </authorList>
    </citation>
    <scope>NUCLEOTIDE SEQUENCE [LARGE SCALE GENOMIC DNA]</scope>
    <source>
        <strain evidence="2 3">ITR2</strain>
    </source>
</reference>
<organism evidence="2 3">
    <name type="scientific">Tumebacillus amylolyticus</name>
    <dbReference type="NCBI Taxonomy" id="2801339"/>
    <lineage>
        <taxon>Bacteria</taxon>
        <taxon>Bacillati</taxon>
        <taxon>Bacillota</taxon>
        <taxon>Bacilli</taxon>
        <taxon>Bacillales</taxon>
        <taxon>Alicyclobacillaceae</taxon>
        <taxon>Tumebacillus</taxon>
    </lineage>
</organism>
<name>A0ABS1J6W4_9BACL</name>
<comment type="caution">
    <text evidence="2">The sequence shown here is derived from an EMBL/GenBank/DDBJ whole genome shotgun (WGS) entry which is preliminary data.</text>
</comment>